<dbReference type="Proteomes" id="UP001163255">
    <property type="component" value="Chromosome"/>
</dbReference>
<gene>
    <name evidence="1" type="ORF">NX720_20890</name>
</gene>
<reference evidence="1" key="1">
    <citation type="submission" date="2022-10" db="EMBL/GenBank/DDBJ databases">
        <title>Completed Genome Sequence of two octocoral isolated bacterium, Endozoicomonas euniceicola EF212T and Endozoicomonas gorgoniicola PS125T.</title>
        <authorList>
            <person name="Chiou Y.-J."/>
            <person name="Chen Y.-H."/>
        </authorList>
    </citation>
    <scope>NUCLEOTIDE SEQUENCE</scope>
    <source>
        <strain evidence="1">EF212</strain>
    </source>
</reference>
<dbReference type="RefSeq" id="WP_262597221.1">
    <property type="nucleotide sequence ID" value="NZ_CP103300.1"/>
</dbReference>
<evidence type="ECO:0000313" key="1">
    <source>
        <dbReference type="EMBL" id="UYM15287.1"/>
    </source>
</evidence>
<sequence length="82" mass="9382">MAWLSGVQLLNLGSTIPLEKQIENLDSRVKSKISEAMPWGKCRGVRSFIVQLCKLQGLTPFYHCLNVTFLQTTKHKLKVVYF</sequence>
<dbReference type="EMBL" id="CP103300">
    <property type="protein sequence ID" value="UYM15287.1"/>
    <property type="molecule type" value="Genomic_DNA"/>
</dbReference>
<accession>A0ABY6GRT7</accession>
<proteinExistence type="predicted"/>
<keyword evidence="2" id="KW-1185">Reference proteome</keyword>
<evidence type="ECO:0008006" key="3">
    <source>
        <dbReference type="Google" id="ProtNLM"/>
    </source>
</evidence>
<organism evidence="1 2">
    <name type="scientific">Endozoicomonas euniceicola</name>
    <dbReference type="NCBI Taxonomy" id="1234143"/>
    <lineage>
        <taxon>Bacteria</taxon>
        <taxon>Pseudomonadati</taxon>
        <taxon>Pseudomonadota</taxon>
        <taxon>Gammaproteobacteria</taxon>
        <taxon>Oceanospirillales</taxon>
        <taxon>Endozoicomonadaceae</taxon>
        <taxon>Endozoicomonas</taxon>
    </lineage>
</organism>
<evidence type="ECO:0000313" key="2">
    <source>
        <dbReference type="Proteomes" id="UP001163255"/>
    </source>
</evidence>
<protein>
    <recommendedName>
        <fullName evidence="3">Transposase DDE domain-containing protein</fullName>
    </recommendedName>
</protein>
<name>A0ABY6GRT7_9GAMM</name>